<keyword evidence="1" id="KW-0132">Cell division</keyword>
<reference evidence="1 2" key="1">
    <citation type="submission" date="2009-02" db="EMBL/GenBank/DDBJ databases">
        <title>Sequencing of the draft genome and assembly of Dethiobacter alkaliphilus AHT 1.</title>
        <authorList>
            <consortium name="US DOE Joint Genome Institute (JGI-PGF)"/>
            <person name="Lucas S."/>
            <person name="Copeland A."/>
            <person name="Lapidus A."/>
            <person name="Glavina del Rio T."/>
            <person name="Dalin E."/>
            <person name="Tice H."/>
            <person name="Bruce D."/>
            <person name="Goodwin L."/>
            <person name="Pitluck S."/>
            <person name="Larimer F."/>
            <person name="Land M.L."/>
            <person name="Hauser L."/>
            <person name="Muyzer G."/>
        </authorList>
    </citation>
    <scope>NUCLEOTIDE SEQUENCE [LARGE SCALE GENOMIC DNA]</scope>
    <source>
        <strain evidence="1 2">AHT 1</strain>
    </source>
</reference>
<organism evidence="1 2">
    <name type="scientific">Dethiobacter alkaliphilus AHT 1</name>
    <dbReference type="NCBI Taxonomy" id="555088"/>
    <lineage>
        <taxon>Bacteria</taxon>
        <taxon>Bacillati</taxon>
        <taxon>Bacillota</taxon>
        <taxon>Dethiobacteria</taxon>
        <taxon>Dethiobacterales</taxon>
        <taxon>Dethiobacteraceae</taxon>
        <taxon>Dethiobacter</taxon>
    </lineage>
</organism>
<evidence type="ECO:0000313" key="2">
    <source>
        <dbReference type="Proteomes" id="UP000006443"/>
    </source>
</evidence>
<gene>
    <name evidence="1" type="ORF">DealDRAFT_3049</name>
</gene>
<evidence type="ECO:0000313" key="1">
    <source>
        <dbReference type="EMBL" id="EEG76132.1"/>
    </source>
</evidence>
<keyword evidence="2" id="KW-1185">Reference proteome</keyword>
<name>C0GKP0_DETAL</name>
<keyword evidence="1" id="KW-0131">Cell cycle</keyword>
<dbReference type="GO" id="GO:0051301">
    <property type="term" value="P:cell division"/>
    <property type="evidence" value="ECO:0007669"/>
    <property type="project" value="UniProtKB-KW"/>
</dbReference>
<dbReference type="AlphaFoldDB" id="C0GKP0"/>
<accession>C0GKP0</accession>
<sequence length="41" mass="4627">INFETNPPAGRNTLMLRVNGREAEFTTQLKHGDRLEVGWSA</sequence>
<proteinExistence type="predicted"/>
<comment type="caution">
    <text evidence="1">The sequence shown here is derived from an EMBL/GenBank/DDBJ whole genome shotgun (WGS) entry which is preliminary data.</text>
</comment>
<dbReference type="EMBL" id="ACJM01000025">
    <property type="protein sequence ID" value="EEG76132.1"/>
    <property type="molecule type" value="Genomic_DNA"/>
</dbReference>
<protein>
    <submittedName>
        <fullName evidence="1">Cell division protein FtsA</fullName>
    </submittedName>
</protein>
<feature type="non-terminal residue" evidence="1">
    <location>
        <position position="1"/>
    </location>
</feature>
<dbReference type="Proteomes" id="UP000006443">
    <property type="component" value="Unassembled WGS sequence"/>
</dbReference>